<evidence type="ECO:0000259" key="5">
    <source>
        <dbReference type="SMART" id="SM01135"/>
    </source>
</evidence>
<dbReference type="OrthoDB" id="2339771at2759"/>
<organism evidence="6">
    <name type="scientific">Amphimedon queenslandica</name>
    <name type="common">Sponge</name>
    <dbReference type="NCBI Taxonomy" id="400682"/>
    <lineage>
        <taxon>Eukaryota</taxon>
        <taxon>Metazoa</taxon>
        <taxon>Porifera</taxon>
        <taxon>Demospongiae</taxon>
        <taxon>Heteroscleromorpha</taxon>
        <taxon>Haplosclerida</taxon>
        <taxon>Niphatidae</taxon>
        <taxon>Amphimedon</taxon>
    </lineage>
</organism>
<evidence type="ECO:0000313" key="6">
    <source>
        <dbReference type="EnsemblMetazoa" id="Aqu2.1.42178_001"/>
    </source>
</evidence>
<proteinExistence type="inferred from homology"/>
<dbReference type="Pfam" id="PF06584">
    <property type="entry name" value="DIRP"/>
    <property type="match status" value="1"/>
</dbReference>
<comment type="subcellular location">
    <subcellularLocation>
        <location evidence="1">Nucleus</location>
    </subcellularLocation>
</comment>
<dbReference type="Pfam" id="PF19438">
    <property type="entry name" value="LIN9_C"/>
    <property type="match status" value="1"/>
</dbReference>
<evidence type="ECO:0000256" key="3">
    <source>
        <dbReference type="ARBA" id="ARBA00023242"/>
    </source>
</evidence>
<dbReference type="EnsemblMetazoa" id="Aqu2.1.42178_001">
    <property type="protein sequence ID" value="Aqu2.1.42178_001"/>
    <property type="gene ID" value="Aqu2.1.42178"/>
</dbReference>
<dbReference type="GO" id="GO:0051726">
    <property type="term" value="P:regulation of cell cycle"/>
    <property type="evidence" value="ECO:0007669"/>
    <property type="project" value="TreeGrafter"/>
</dbReference>
<dbReference type="EnsemblMetazoa" id="XM_020001988.1">
    <property type="protein sequence ID" value="XP_019857547.1"/>
    <property type="gene ID" value="LOC105314987"/>
</dbReference>
<dbReference type="AlphaFoldDB" id="A0A1X7VRY9"/>
<reference evidence="7" key="1">
    <citation type="journal article" date="2010" name="Nature">
        <title>The Amphimedon queenslandica genome and the evolution of animal complexity.</title>
        <authorList>
            <person name="Srivastava M."/>
            <person name="Simakov O."/>
            <person name="Chapman J."/>
            <person name="Fahey B."/>
            <person name="Gauthier M.E."/>
            <person name="Mitros T."/>
            <person name="Richards G.S."/>
            <person name="Conaco C."/>
            <person name="Dacre M."/>
            <person name="Hellsten U."/>
            <person name="Larroux C."/>
            <person name="Putnam N.H."/>
            <person name="Stanke M."/>
            <person name="Adamska M."/>
            <person name="Darling A."/>
            <person name="Degnan S.M."/>
            <person name="Oakley T.H."/>
            <person name="Plachetzki D.C."/>
            <person name="Zhai Y."/>
            <person name="Adamski M."/>
            <person name="Calcino A."/>
            <person name="Cummins S.F."/>
            <person name="Goodstein D.M."/>
            <person name="Harris C."/>
            <person name="Jackson D.J."/>
            <person name="Leys S.P."/>
            <person name="Shu S."/>
            <person name="Woodcroft B.J."/>
            <person name="Vervoort M."/>
            <person name="Kosik K.S."/>
            <person name="Manning G."/>
            <person name="Degnan B.M."/>
            <person name="Rokhsar D.S."/>
        </authorList>
    </citation>
    <scope>NUCLEOTIDE SEQUENCE [LARGE SCALE GENOMIC DNA]</scope>
</reference>
<dbReference type="InParanoid" id="A0A1X7VRY9"/>
<dbReference type="GO" id="GO:0006351">
    <property type="term" value="P:DNA-templated transcription"/>
    <property type="evidence" value="ECO:0007669"/>
    <property type="project" value="InterPro"/>
</dbReference>
<dbReference type="KEGG" id="aqu:105314987"/>
<feature type="region of interest" description="Disordered" evidence="4">
    <location>
        <begin position="33"/>
        <end position="91"/>
    </location>
</feature>
<dbReference type="PANTHER" id="PTHR21689">
    <property type="entry name" value="LIN-9"/>
    <property type="match status" value="1"/>
</dbReference>
<comment type="similarity">
    <text evidence="2">Belongs to the lin-9 family.</text>
</comment>
<feature type="compositionally biased region" description="Low complexity" evidence="4">
    <location>
        <begin position="578"/>
        <end position="598"/>
    </location>
</feature>
<dbReference type="eggNOG" id="KOG1019">
    <property type="taxonomic scope" value="Eukaryota"/>
</dbReference>
<evidence type="ECO:0000256" key="4">
    <source>
        <dbReference type="SAM" id="MobiDB-lite"/>
    </source>
</evidence>
<feature type="region of interest" description="Disordered" evidence="4">
    <location>
        <begin position="570"/>
        <end position="598"/>
    </location>
</feature>
<dbReference type="Proteomes" id="UP000007879">
    <property type="component" value="Unassembled WGS sequence"/>
</dbReference>
<feature type="domain" description="DIRP" evidence="5">
    <location>
        <begin position="146"/>
        <end position="262"/>
    </location>
</feature>
<dbReference type="SMART" id="SM01135">
    <property type="entry name" value="DIRP"/>
    <property type="match status" value="1"/>
</dbReference>
<dbReference type="InterPro" id="IPR033471">
    <property type="entry name" value="DIRP"/>
</dbReference>
<feature type="compositionally biased region" description="Polar residues" evidence="4">
    <location>
        <begin position="40"/>
        <end position="50"/>
    </location>
</feature>
<sequence length="598" mass="67238">MADSESRSSMASCRLLFDMDEDTPLPAAEALVGLKDSVRQRNSNSISQLSPRKRKTYNTRSNDNSLKSHDGKLPWASDPSDIEEDTNGPMDENDKNYYAHLKAPITPATKKPHVEPDALNQQPWIKHIKTFLRLPKALTWSRYEWFCSDIDKPFFEGSNDFIQCLDESFPDLKVSQNHELTQAQWRLVRRMIGKPRRCSSTFFAEERHLLEERRKQVRELQKKIHKGTHLSTVDFSSYLRELPDAIPPILTLGTRVTAWLNTETEKGFYIGTVEAVDLEKHQYWVTFDKPGVGKHSIADSDIKSMYPVESISISSLEAAHSSQHVLSSISSHSTSTNQPTVTSPEILSSDPLLASLPLSRRTDFQQQSVSLGGFPTDFLRQVVQMSKLLSLKQERLKRLSSMNTDAEKMHARHSSLPSDFLKNYATLVIDLDDINRQLNLRSEAIKRYTSELGYQDNPRPMSSVQECMDQAVTMTEHSNVKLTATGSEVTDENILKLIAKLSCILLQVEMLSQEGCSHDLSGLQATITEAASSINPGNQRIFMKYIEKPLALIQSGMDPAETLHPFSVSSLSKRPHRTTTTTTASSANMSFTASSGRT</sequence>
<evidence type="ECO:0000313" key="7">
    <source>
        <dbReference type="Proteomes" id="UP000007879"/>
    </source>
</evidence>
<feature type="compositionally biased region" description="Polar residues" evidence="4">
    <location>
        <begin position="336"/>
        <end position="346"/>
    </location>
</feature>
<dbReference type="GO" id="GO:0003677">
    <property type="term" value="F:DNA binding"/>
    <property type="evidence" value="ECO:0007669"/>
    <property type="project" value="TreeGrafter"/>
</dbReference>
<dbReference type="STRING" id="400682.A0A1X7VRY9"/>
<evidence type="ECO:0000256" key="2">
    <source>
        <dbReference type="ARBA" id="ARBA00006732"/>
    </source>
</evidence>
<reference evidence="6" key="2">
    <citation type="submission" date="2017-05" db="UniProtKB">
        <authorList>
            <consortium name="EnsemblMetazoa"/>
        </authorList>
    </citation>
    <scope>IDENTIFICATION</scope>
</reference>
<dbReference type="PANTHER" id="PTHR21689:SF2">
    <property type="entry name" value="PROTEIN LIN-9 HOMOLOG"/>
    <property type="match status" value="1"/>
</dbReference>
<dbReference type="GO" id="GO:0017053">
    <property type="term" value="C:transcription repressor complex"/>
    <property type="evidence" value="ECO:0007669"/>
    <property type="project" value="InterPro"/>
</dbReference>
<protein>
    <recommendedName>
        <fullName evidence="5">DIRP domain-containing protein</fullName>
    </recommendedName>
</protein>
<evidence type="ECO:0000256" key="1">
    <source>
        <dbReference type="ARBA" id="ARBA00004123"/>
    </source>
</evidence>
<dbReference type="GO" id="GO:0005654">
    <property type="term" value="C:nucleoplasm"/>
    <property type="evidence" value="ECO:0007669"/>
    <property type="project" value="TreeGrafter"/>
</dbReference>
<accession>A0A1X7VRY9</accession>
<keyword evidence="7" id="KW-1185">Reference proteome</keyword>
<dbReference type="GO" id="GO:0006357">
    <property type="term" value="P:regulation of transcription by RNA polymerase II"/>
    <property type="evidence" value="ECO:0007669"/>
    <property type="project" value="TreeGrafter"/>
</dbReference>
<feature type="region of interest" description="Disordered" evidence="4">
    <location>
        <begin position="327"/>
        <end position="346"/>
    </location>
</feature>
<dbReference type="InterPro" id="IPR010561">
    <property type="entry name" value="LIN-9/ALY1"/>
</dbReference>
<keyword evidence="3" id="KW-0539">Nucleus</keyword>
<dbReference type="InterPro" id="IPR045831">
    <property type="entry name" value="LIN9_C"/>
</dbReference>
<gene>
    <name evidence="6" type="primary">105314987</name>
</gene>
<name>A0A1X7VRY9_AMPQE</name>